<keyword evidence="2 5" id="KW-0479">Metal-binding</keyword>
<name>A0A160SZ71_9CHLR</name>
<dbReference type="PROSITE" id="PS00629">
    <property type="entry name" value="IMP_1"/>
    <property type="match status" value="1"/>
</dbReference>
<evidence type="ECO:0000256" key="5">
    <source>
        <dbReference type="PIRSR" id="PIRSR600760-2"/>
    </source>
</evidence>
<dbReference type="CDD" id="cd01641">
    <property type="entry name" value="Bacterial_IMPase_like_1"/>
    <property type="match status" value="1"/>
</dbReference>
<keyword evidence="4 5" id="KW-0460">Magnesium</keyword>
<keyword evidence="3 6" id="KW-0378">Hydrolase</keyword>
<keyword evidence="7" id="KW-1185">Reference proteome</keyword>
<dbReference type="Gene3D" id="3.40.190.80">
    <property type="match status" value="1"/>
</dbReference>
<dbReference type="GO" id="GO:0007165">
    <property type="term" value="P:signal transduction"/>
    <property type="evidence" value="ECO:0007669"/>
    <property type="project" value="TreeGrafter"/>
</dbReference>
<dbReference type="Proteomes" id="UP000215027">
    <property type="component" value="Chromosome I"/>
</dbReference>
<feature type="binding site" evidence="5">
    <location>
        <position position="92"/>
    </location>
    <ligand>
        <name>Mg(2+)</name>
        <dbReference type="ChEBI" id="CHEBI:18420"/>
        <label>1</label>
        <note>catalytic</note>
    </ligand>
</feature>
<feature type="binding site" evidence="5">
    <location>
        <position position="71"/>
    </location>
    <ligand>
        <name>Mg(2+)</name>
        <dbReference type="ChEBI" id="CHEBI:18420"/>
        <label>1</label>
        <note>catalytic</note>
    </ligand>
</feature>
<feature type="binding site" evidence="5">
    <location>
        <position position="214"/>
    </location>
    <ligand>
        <name>Mg(2+)</name>
        <dbReference type="ChEBI" id="CHEBI:18420"/>
        <label>1</label>
        <note>catalytic</note>
    </ligand>
</feature>
<dbReference type="EMBL" id="LN890655">
    <property type="protein sequence ID" value="CUS02676.2"/>
    <property type="molecule type" value="Genomic_DNA"/>
</dbReference>
<dbReference type="GO" id="GO:0046872">
    <property type="term" value="F:metal ion binding"/>
    <property type="evidence" value="ECO:0007669"/>
    <property type="project" value="UniProtKB-KW"/>
</dbReference>
<dbReference type="OrthoDB" id="9772456at2"/>
<dbReference type="InterPro" id="IPR000760">
    <property type="entry name" value="Inositol_monophosphatase-like"/>
</dbReference>
<organism evidence="6 7">
    <name type="scientific">Candidatus Promineifilum breve</name>
    <dbReference type="NCBI Taxonomy" id="1806508"/>
    <lineage>
        <taxon>Bacteria</taxon>
        <taxon>Bacillati</taxon>
        <taxon>Chloroflexota</taxon>
        <taxon>Ardenticatenia</taxon>
        <taxon>Candidatus Promineifilales</taxon>
        <taxon>Candidatus Promineifilaceae</taxon>
        <taxon>Candidatus Promineifilum</taxon>
    </lineage>
</organism>
<evidence type="ECO:0000256" key="2">
    <source>
        <dbReference type="ARBA" id="ARBA00022723"/>
    </source>
</evidence>
<evidence type="ECO:0000313" key="6">
    <source>
        <dbReference type="EMBL" id="CUS02676.2"/>
    </source>
</evidence>
<dbReference type="PRINTS" id="PR00377">
    <property type="entry name" value="IMPHPHTASES"/>
</dbReference>
<dbReference type="PANTHER" id="PTHR20854:SF4">
    <property type="entry name" value="INOSITOL-1-MONOPHOSPHATASE-RELATED"/>
    <property type="match status" value="1"/>
</dbReference>
<evidence type="ECO:0000256" key="1">
    <source>
        <dbReference type="ARBA" id="ARBA00001946"/>
    </source>
</evidence>
<protein>
    <submittedName>
        <fullName evidence="6">Histidinol-phosphatase</fullName>
        <ecNumber evidence="6">3.1.3.15</ecNumber>
    </submittedName>
</protein>
<dbReference type="GO" id="GO:0006020">
    <property type="term" value="P:inositol metabolic process"/>
    <property type="evidence" value="ECO:0007669"/>
    <property type="project" value="TreeGrafter"/>
</dbReference>
<proteinExistence type="predicted"/>
<dbReference type="KEGG" id="pbf:CFX0092_A0798"/>
<dbReference type="SUPFAM" id="SSF56655">
    <property type="entry name" value="Carbohydrate phosphatase"/>
    <property type="match status" value="1"/>
</dbReference>
<dbReference type="AlphaFoldDB" id="A0A160SZ71"/>
<dbReference type="FunFam" id="3.30.540.10:FF:000003">
    <property type="entry name" value="Inositol-1-monophosphatase"/>
    <property type="match status" value="1"/>
</dbReference>
<dbReference type="Pfam" id="PF00459">
    <property type="entry name" value="Inositol_P"/>
    <property type="match status" value="1"/>
</dbReference>
<feature type="binding site" evidence="5">
    <location>
        <position position="91"/>
    </location>
    <ligand>
        <name>Mg(2+)</name>
        <dbReference type="ChEBI" id="CHEBI:18420"/>
        <label>1</label>
        <note>catalytic</note>
    </ligand>
</feature>
<sequence length="264" mass="28421">MAHCESIDDLLAFALDAVWRAGRVTLAHFQTGLAAERKADNTPVTIADRAAEQLLRQLIGQRWPGHALIGEEFGHSGSIDDGGYTWIIDPIDGTKSFVSGVPLYAVLLALVKGEEPVLGVMHFPGLNDMVYAARGRGCYWNGRPARVSAVASLADAVLLTSDIDNFARHGRAAAFQRLVDATYIQRTWGDAYGYALVATGRAEVMLDPAMALWDCGPLQVIMEEAGGTFTDWQGRPTIFGGESIGTNGALFEQVMALVGEREAP</sequence>
<accession>A0A160SZ71</accession>
<dbReference type="PANTHER" id="PTHR20854">
    <property type="entry name" value="INOSITOL MONOPHOSPHATASE"/>
    <property type="match status" value="1"/>
</dbReference>
<feature type="binding site" evidence="5">
    <location>
        <position position="89"/>
    </location>
    <ligand>
        <name>Mg(2+)</name>
        <dbReference type="ChEBI" id="CHEBI:18420"/>
        <label>1</label>
        <note>catalytic</note>
    </ligand>
</feature>
<dbReference type="InterPro" id="IPR020583">
    <property type="entry name" value="Inositol_monoP_metal-BS"/>
</dbReference>
<reference evidence="6" key="1">
    <citation type="submission" date="2016-01" db="EMBL/GenBank/DDBJ databases">
        <authorList>
            <person name="Mcilroy J.S."/>
            <person name="Karst M S."/>
            <person name="Albertsen M."/>
        </authorList>
    </citation>
    <scope>NUCLEOTIDE SEQUENCE</scope>
    <source>
        <strain evidence="6">Cfx-K</strain>
    </source>
</reference>
<evidence type="ECO:0000256" key="4">
    <source>
        <dbReference type="ARBA" id="ARBA00022842"/>
    </source>
</evidence>
<dbReference type="EC" id="3.1.3.15" evidence="6"/>
<dbReference type="Gene3D" id="3.30.540.10">
    <property type="entry name" value="Fructose-1,6-Bisphosphatase, subunit A, domain 1"/>
    <property type="match status" value="1"/>
</dbReference>
<gene>
    <name evidence="6" type="primary">hisN</name>
    <name evidence="6" type="ORF">CFX0092_A0798</name>
</gene>
<evidence type="ECO:0000256" key="3">
    <source>
        <dbReference type="ARBA" id="ARBA00022801"/>
    </source>
</evidence>
<dbReference type="RefSeq" id="WP_095042260.1">
    <property type="nucleotide sequence ID" value="NZ_LN890655.1"/>
</dbReference>
<dbReference type="GO" id="GO:0008934">
    <property type="term" value="F:inositol monophosphate 1-phosphatase activity"/>
    <property type="evidence" value="ECO:0007669"/>
    <property type="project" value="TreeGrafter"/>
</dbReference>
<comment type="cofactor">
    <cofactor evidence="1 5">
        <name>Mg(2+)</name>
        <dbReference type="ChEBI" id="CHEBI:18420"/>
    </cofactor>
</comment>
<dbReference type="GO" id="GO:0004401">
    <property type="term" value="F:histidinol-phosphatase activity"/>
    <property type="evidence" value="ECO:0007669"/>
    <property type="project" value="UniProtKB-EC"/>
</dbReference>
<evidence type="ECO:0000313" key="7">
    <source>
        <dbReference type="Proteomes" id="UP000215027"/>
    </source>
</evidence>